<dbReference type="OrthoDB" id="9802248at2"/>
<dbReference type="Pfam" id="PF00753">
    <property type="entry name" value="Lactamase_B"/>
    <property type="match status" value="1"/>
</dbReference>
<feature type="domain" description="Metallo-beta-lactamase" evidence="5">
    <location>
        <begin position="12"/>
        <end position="190"/>
    </location>
</feature>
<evidence type="ECO:0000256" key="4">
    <source>
        <dbReference type="ARBA" id="ARBA00022833"/>
    </source>
</evidence>
<comment type="caution">
    <text evidence="6">The sequence shown here is derived from an EMBL/GenBank/DDBJ whole genome shotgun (WGS) entry which is preliminary data.</text>
</comment>
<name>A0A6G1X6J1_9BACI</name>
<organism evidence="6 7">
    <name type="scientific">Salinibacillus xinjiangensis</name>
    <dbReference type="NCBI Taxonomy" id="1229268"/>
    <lineage>
        <taxon>Bacteria</taxon>
        <taxon>Bacillati</taxon>
        <taxon>Bacillota</taxon>
        <taxon>Bacilli</taxon>
        <taxon>Bacillales</taxon>
        <taxon>Bacillaceae</taxon>
        <taxon>Salinibacillus</taxon>
    </lineage>
</organism>
<dbReference type="EMBL" id="WJNH01000005">
    <property type="protein sequence ID" value="MRG86584.1"/>
    <property type="molecule type" value="Genomic_DNA"/>
</dbReference>
<evidence type="ECO:0000256" key="3">
    <source>
        <dbReference type="ARBA" id="ARBA00022801"/>
    </source>
</evidence>
<keyword evidence="2" id="KW-0479">Metal-binding</keyword>
<proteinExistence type="predicted"/>
<dbReference type="SUPFAM" id="SSF56281">
    <property type="entry name" value="Metallo-hydrolase/oxidoreductase"/>
    <property type="match status" value="1"/>
</dbReference>
<gene>
    <name evidence="6" type="ORF">GH754_09600</name>
</gene>
<evidence type="ECO:0000313" key="6">
    <source>
        <dbReference type="EMBL" id="MRG86584.1"/>
    </source>
</evidence>
<evidence type="ECO:0000256" key="1">
    <source>
        <dbReference type="ARBA" id="ARBA00001947"/>
    </source>
</evidence>
<dbReference type="InterPro" id="IPR051453">
    <property type="entry name" value="MBL_Glyoxalase_II"/>
</dbReference>
<dbReference type="GO" id="GO:0016787">
    <property type="term" value="F:hydrolase activity"/>
    <property type="evidence" value="ECO:0007669"/>
    <property type="project" value="UniProtKB-KW"/>
</dbReference>
<accession>A0A6G1X6J1</accession>
<evidence type="ECO:0000256" key="2">
    <source>
        <dbReference type="ARBA" id="ARBA00022723"/>
    </source>
</evidence>
<dbReference type="Proteomes" id="UP000480185">
    <property type="component" value="Unassembled WGS sequence"/>
</dbReference>
<evidence type="ECO:0000313" key="7">
    <source>
        <dbReference type="Proteomes" id="UP000480185"/>
    </source>
</evidence>
<sequence>MEVKQLSLGPLGTNCYILHDKKQAMIVDPGGDAERLKSYIREEGLKPIAILLTHAHFDHIGAVEDISKEHNLEVYLHREEHQWLKDPMLNGSKLFGVTAPITTSEADHELNEGSLTIANWTFEVFHTPGHSPGSVSFVFENDGFVIAGDTLFQGGIGRTDLPNGNHNQLINSITQKLFTLDDETIVYPGHGPETTVGFEKQNNPFF</sequence>
<protein>
    <submittedName>
        <fullName evidence="6">MBL fold metallo-hydrolase</fullName>
    </submittedName>
</protein>
<dbReference type="PANTHER" id="PTHR46233:SF3">
    <property type="entry name" value="HYDROXYACYLGLUTATHIONE HYDROLASE GLOC"/>
    <property type="match status" value="1"/>
</dbReference>
<dbReference type="GO" id="GO:0046872">
    <property type="term" value="F:metal ion binding"/>
    <property type="evidence" value="ECO:0007669"/>
    <property type="project" value="UniProtKB-KW"/>
</dbReference>
<keyword evidence="7" id="KW-1185">Reference proteome</keyword>
<comment type="cofactor">
    <cofactor evidence="1">
        <name>Zn(2+)</name>
        <dbReference type="ChEBI" id="CHEBI:29105"/>
    </cofactor>
</comment>
<keyword evidence="4" id="KW-0862">Zinc</keyword>
<dbReference type="CDD" id="cd06262">
    <property type="entry name" value="metallo-hydrolase-like_MBL-fold"/>
    <property type="match status" value="1"/>
</dbReference>
<keyword evidence="3 6" id="KW-0378">Hydrolase</keyword>
<dbReference type="InterPro" id="IPR001279">
    <property type="entry name" value="Metallo-B-lactamas"/>
</dbReference>
<dbReference type="AlphaFoldDB" id="A0A6G1X6J1"/>
<reference evidence="6 7" key="1">
    <citation type="submission" date="2019-11" db="EMBL/GenBank/DDBJ databases">
        <authorList>
            <person name="Li J."/>
        </authorList>
    </citation>
    <scope>NUCLEOTIDE SEQUENCE [LARGE SCALE GENOMIC DNA]</scope>
    <source>
        <strain evidence="6 7">J4</strain>
    </source>
</reference>
<dbReference type="SMART" id="SM00849">
    <property type="entry name" value="Lactamase_B"/>
    <property type="match status" value="1"/>
</dbReference>
<dbReference type="PANTHER" id="PTHR46233">
    <property type="entry name" value="HYDROXYACYLGLUTATHIONE HYDROLASE GLOC"/>
    <property type="match status" value="1"/>
</dbReference>
<dbReference type="InterPro" id="IPR036866">
    <property type="entry name" value="RibonucZ/Hydroxyglut_hydro"/>
</dbReference>
<evidence type="ECO:0000259" key="5">
    <source>
        <dbReference type="SMART" id="SM00849"/>
    </source>
</evidence>
<dbReference type="RefSeq" id="WP_153728486.1">
    <property type="nucleotide sequence ID" value="NZ_WJNH01000005.1"/>
</dbReference>
<dbReference type="Gene3D" id="3.60.15.10">
    <property type="entry name" value="Ribonuclease Z/Hydroxyacylglutathione hydrolase-like"/>
    <property type="match status" value="1"/>
</dbReference>